<dbReference type="OrthoDB" id="3180400at2"/>
<keyword evidence="7" id="KW-1185">Reference proteome</keyword>
<accession>A0A401Z7W2</accession>
<dbReference type="SUPFAM" id="SSF52540">
    <property type="entry name" value="P-loop containing nucleoside triphosphate hydrolases"/>
    <property type="match status" value="1"/>
</dbReference>
<dbReference type="GO" id="GO:0055052">
    <property type="term" value="C:ATP-binding cassette (ABC) transporter complex, substrate-binding subunit-containing"/>
    <property type="evidence" value="ECO:0007669"/>
    <property type="project" value="TreeGrafter"/>
</dbReference>
<dbReference type="PROSITE" id="PS50893">
    <property type="entry name" value="ABC_TRANSPORTER_2"/>
    <property type="match status" value="1"/>
</dbReference>
<evidence type="ECO:0000259" key="5">
    <source>
        <dbReference type="PROSITE" id="PS50893"/>
    </source>
</evidence>
<dbReference type="InterPro" id="IPR003439">
    <property type="entry name" value="ABC_transporter-like_ATP-bd"/>
</dbReference>
<dbReference type="RefSeq" id="WP_126594274.1">
    <property type="nucleotide sequence ID" value="NZ_BIFQ01000001.1"/>
</dbReference>
<evidence type="ECO:0000256" key="3">
    <source>
        <dbReference type="ARBA" id="ARBA00022840"/>
    </source>
</evidence>
<dbReference type="PROSITE" id="PS00211">
    <property type="entry name" value="ABC_TRANSPORTER_1"/>
    <property type="match status" value="1"/>
</dbReference>
<comment type="caution">
    <text evidence="6">The sequence shown here is derived from an EMBL/GenBank/DDBJ whole genome shotgun (WGS) entry which is preliminary data.</text>
</comment>
<dbReference type="PANTHER" id="PTHR43875">
    <property type="entry name" value="MALTODEXTRIN IMPORT ATP-BINDING PROTEIN MSMX"/>
    <property type="match status" value="1"/>
</dbReference>
<dbReference type="Gene3D" id="3.40.50.300">
    <property type="entry name" value="P-loop containing nucleotide triphosphate hydrolases"/>
    <property type="match status" value="1"/>
</dbReference>
<dbReference type="EC" id="7.6.2.9" evidence="4"/>
<reference evidence="7" key="1">
    <citation type="submission" date="2018-12" db="EMBL/GenBank/DDBJ databases">
        <title>Tengunoibacter tsumagoiensis gen. nov., sp. nov., Dictyobacter kobayashii sp. nov., D. alpinus sp. nov., and D. joshuensis sp. nov. and description of Dictyobacteraceae fam. nov. within the order Ktedonobacterales isolated from Tengu-no-mugimeshi.</title>
        <authorList>
            <person name="Wang C.M."/>
            <person name="Zheng Y."/>
            <person name="Sakai Y."/>
            <person name="Toyoda A."/>
            <person name="Minakuchi Y."/>
            <person name="Abe K."/>
            <person name="Yokota A."/>
            <person name="Yabe S."/>
        </authorList>
    </citation>
    <scope>NUCLEOTIDE SEQUENCE [LARGE SCALE GENOMIC DNA]</scope>
    <source>
        <strain evidence="7">S-27</strain>
    </source>
</reference>
<keyword evidence="1" id="KW-0813">Transport</keyword>
<organism evidence="6 7">
    <name type="scientific">Dictyobacter aurantiacus</name>
    <dbReference type="NCBI Taxonomy" id="1936993"/>
    <lineage>
        <taxon>Bacteria</taxon>
        <taxon>Bacillati</taxon>
        <taxon>Chloroflexota</taxon>
        <taxon>Ktedonobacteria</taxon>
        <taxon>Ktedonobacterales</taxon>
        <taxon>Dictyobacteraceae</taxon>
        <taxon>Dictyobacter</taxon>
    </lineage>
</organism>
<dbReference type="FunFam" id="3.40.50.300:FF:000425">
    <property type="entry name" value="Probable ABC transporter, ATP-binding subunit"/>
    <property type="match status" value="1"/>
</dbReference>
<dbReference type="GO" id="GO:0016887">
    <property type="term" value="F:ATP hydrolysis activity"/>
    <property type="evidence" value="ECO:0007669"/>
    <property type="project" value="InterPro"/>
</dbReference>
<dbReference type="Proteomes" id="UP000287224">
    <property type="component" value="Unassembled WGS sequence"/>
</dbReference>
<dbReference type="InterPro" id="IPR003593">
    <property type="entry name" value="AAA+_ATPase"/>
</dbReference>
<dbReference type="InterPro" id="IPR008995">
    <property type="entry name" value="Mo/tungstate-bd_C_term_dom"/>
</dbReference>
<dbReference type="Gene3D" id="2.40.50.140">
    <property type="entry name" value="Nucleic acid-binding proteins"/>
    <property type="match status" value="1"/>
</dbReference>
<dbReference type="PANTHER" id="PTHR43875:SF4">
    <property type="entry name" value="GLUCOSE IMPORT ATP-BINDING PROTEIN GLCV"/>
    <property type="match status" value="1"/>
</dbReference>
<protein>
    <recommendedName>
        <fullName evidence="4">ABC-type quaternary amine transporter</fullName>
        <ecNumber evidence="4">7.6.2.9</ecNumber>
    </recommendedName>
</protein>
<evidence type="ECO:0000313" key="7">
    <source>
        <dbReference type="Proteomes" id="UP000287224"/>
    </source>
</evidence>
<dbReference type="InterPro" id="IPR027417">
    <property type="entry name" value="P-loop_NTPase"/>
</dbReference>
<dbReference type="AlphaFoldDB" id="A0A401Z7W2"/>
<name>A0A401Z7W2_9CHLR</name>
<sequence length="381" mass="43018">MSKLEVQNISKQYDNKLAVHDVSFTVNDDELFVLLGPSDSGKTTILRMICGFEEPDTGNILLDGEDITLKESAERNIAVVFQDYGINPTMTVYENIAQSLRFRRLPKSEIELRVQMVAEMLGLKEKLPRSTRNLSGGELQRVAIGRVMVKDADLYLFDEPISQLDPSTRRRTRQEILMVQRIKKKPGIFITQDHYEAFSMANHIGVISEGRIQQIGTPDELIQTPANLFVARFLADPPLNIVEGYIQFVGTRYQLLTDSLSMSFPPQWTPLLSRLGLQSKIIMGIRPNIIVPEWGINGMGPAPRVMMRAQVIHSGPLMGRRTVILRVSQHTELLAEFKDNVAIHSGQILTIAINPDQIFFFHPHSEELLNPTAQSVFSLNR</sequence>
<dbReference type="GO" id="GO:0015418">
    <property type="term" value="F:ABC-type quaternary ammonium compound transporting activity"/>
    <property type="evidence" value="ECO:0007669"/>
    <property type="project" value="UniProtKB-EC"/>
</dbReference>
<dbReference type="Gene3D" id="2.40.50.100">
    <property type="match status" value="1"/>
</dbReference>
<gene>
    <name evidence="6" type="ORF">KDAU_02730</name>
</gene>
<dbReference type="InterPro" id="IPR017871">
    <property type="entry name" value="ABC_transporter-like_CS"/>
</dbReference>
<dbReference type="Pfam" id="PF00005">
    <property type="entry name" value="ABC_tran"/>
    <property type="match status" value="1"/>
</dbReference>
<proteinExistence type="predicted"/>
<feature type="domain" description="ABC transporter" evidence="5">
    <location>
        <begin position="4"/>
        <end position="234"/>
    </location>
</feature>
<dbReference type="EMBL" id="BIFQ01000001">
    <property type="protein sequence ID" value="GCE02944.1"/>
    <property type="molecule type" value="Genomic_DNA"/>
</dbReference>
<evidence type="ECO:0000313" key="6">
    <source>
        <dbReference type="EMBL" id="GCE02944.1"/>
    </source>
</evidence>
<keyword evidence="3 6" id="KW-0067">ATP-binding</keyword>
<dbReference type="GO" id="GO:0005524">
    <property type="term" value="F:ATP binding"/>
    <property type="evidence" value="ECO:0007669"/>
    <property type="project" value="UniProtKB-KW"/>
</dbReference>
<evidence type="ECO:0000256" key="2">
    <source>
        <dbReference type="ARBA" id="ARBA00022741"/>
    </source>
</evidence>
<dbReference type="SUPFAM" id="SSF50331">
    <property type="entry name" value="MOP-like"/>
    <property type="match status" value="1"/>
</dbReference>
<evidence type="ECO:0000256" key="1">
    <source>
        <dbReference type="ARBA" id="ARBA00022448"/>
    </source>
</evidence>
<dbReference type="InterPro" id="IPR012340">
    <property type="entry name" value="NA-bd_OB-fold"/>
</dbReference>
<evidence type="ECO:0000256" key="4">
    <source>
        <dbReference type="ARBA" id="ARBA00066388"/>
    </source>
</evidence>
<dbReference type="SMART" id="SM00382">
    <property type="entry name" value="AAA"/>
    <property type="match status" value="1"/>
</dbReference>
<dbReference type="InterPro" id="IPR047641">
    <property type="entry name" value="ABC_transpr_MalK/UgpC-like"/>
</dbReference>
<keyword evidence="2" id="KW-0547">Nucleotide-binding</keyword>